<evidence type="ECO:0000259" key="11">
    <source>
        <dbReference type="PROSITE" id="PS50053"/>
    </source>
</evidence>
<dbReference type="Pfam" id="PF00240">
    <property type="entry name" value="ubiquitin"/>
    <property type="match status" value="1"/>
</dbReference>
<dbReference type="GO" id="GO:0005829">
    <property type="term" value="C:cytosol"/>
    <property type="evidence" value="ECO:0007669"/>
    <property type="project" value="TreeGrafter"/>
</dbReference>
<dbReference type="GO" id="GO:0004197">
    <property type="term" value="F:cysteine-type endopeptidase activity"/>
    <property type="evidence" value="ECO:0007669"/>
    <property type="project" value="InterPro"/>
</dbReference>
<dbReference type="InterPro" id="IPR000626">
    <property type="entry name" value="Ubiquitin-like_dom"/>
</dbReference>
<reference evidence="14" key="1">
    <citation type="journal article" date="2020" name="Fungal Divers.">
        <title>Resolving the Mortierellaceae phylogeny through synthesis of multi-gene phylogenetics and phylogenomics.</title>
        <authorList>
            <person name="Vandepol N."/>
            <person name="Liber J."/>
            <person name="Desiro A."/>
            <person name="Na H."/>
            <person name="Kennedy M."/>
            <person name="Barry K."/>
            <person name="Grigoriev I.V."/>
            <person name="Miller A.N."/>
            <person name="O'Donnell K."/>
            <person name="Stajich J.E."/>
            <person name="Bonito G."/>
        </authorList>
    </citation>
    <scope>NUCLEOTIDE SEQUENCE</scope>
    <source>
        <strain evidence="14">CK1249</strain>
    </source>
</reference>
<comment type="catalytic activity">
    <reaction evidence="1 9">
        <text>Thiol-dependent hydrolysis of ester, thioester, amide, peptide and isopeptide bonds formed by the C-terminal Gly of ubiquitin (a 76-residue protein attached to proteins as an intracellular targeting signal).</text>
        <dbReference type="EC" id="3.4.19.12"/>
    </reaction>
</comment>
<dbReference type="PROSITE" id="PS50053">
    <property type="entry name" value="UBIQUITIN_2"/>
    <property type="match status" value="1"/>
</dbReference>
<feature type="region of interest" description="Disordered" evidence="10">
    <location>
        <begin position="791"/>
        <end position="824"/>
    </location>
</feature>
<evidence type="ECO:0000259" key="13">
    <source>
        <dbReference type="PROSITE" id="PS51283"/>
    </source>
</evidence>
<evidence type="ECO:0000256" key="10">
    <source>
        <dbReference type="SAM" id="MobiDB-lite"/>
    </source>
</evidence>
<dbReference type="GO" id="GO:0016579">
    <property type="term" value="P:protein deubiquitination"/>
    <property type="evidence" value="ECO:0007669"/>
    <property type="project" value="InterPro"/>
</dbReference>
<accession>A0A9P6M583</accession>
<keyword evidence="6 9" id="KW-0378">Hydrolase</keyword>
<dbReference type="EC" id="3.4.19.12" evidence="9"/>
<dbReference type="SUPFAM" id="SSF54236">
    <property type="entry name" value="Ubiquitin-like"/>
    <property type="match status" value="1"/>
</dbReference>
<dbReference type="GO" id="GO:0004843">
    <property type="term" value="F:cysteine-type deubiquitinase activity"/>
    <property type="evidence" value="ECO:0007669"/>
    <property type="project" value="UniProtKB-UniRule"/>
</dbReference>
<protein>
    <recommendedName>
        <fullName evidence="9">Ubiquitin carboxyl-terminal hydrolase</fullName>
        <ecNumber evidence="9">3.4.19.12</ecNumber>
    </recommendedName>
</protein>
<dbReference type="Gene3D" id="3.30.2230.10">
    <property type="entry name" value="DUSP-like"/>
    <property type="match status" value="1"/>
</dbReference>
<dbReference type="PROSITE" id="PS00972">
    <property type="entry name" value="USP_1"/>
    <property type="match status" value="1"/>
</dbReference>
<evidence type="ECO:0000256" key="9">
    <source>
        <dbReference type="RuleBase" id="RU366025"/>
    </source>
</evidence>
<comment type="caution">
    <text evidence="14">The sequence shown here is derived from an EMBL/GenBank/DDBJ whole genome shotgun (WGS) entry which is preliminary data.</text>
</comment>
<dbReference type="InterPro" id="IPR050164">
    <property type="entry name" value="Peptidase_C19"/>
</dbReference>
<dbReference type="Gene3D" id="3.10.20.90">
    <property type="entry name" value="Phosphatidylinositol 3-kinase Catalytic Subunit, Chain A, domain 1"/>
    <property type="match status" value="1"/>
</dbReference>
<dbReference type="AlphaFoldDB" id="A0A9P6M583"/>
<dbReference type="GO" id="GO:0006508">
    <property type="term" value="P:proteolysis"/>
    <property type="evidence" value="ECO:0007669"/>
    <property type="project" value="UniProtKB-KW"/>
</dbReference>
<dbReference type="Proteomes" id="UP000738359">
    <property type="component" value="Unassembled WGS sequence"/>
</dbReference>
<evidence type="ECO:0000256" key="1">
    <source>
        <dbReference type="ARBA" id="ARBA00000707"/>
    </source>
</evidence>
<dbReference type="PROSITE" id="PS50235">
    <property type="entry name" value="USP_3"/>
    <property type="match status" value="1"/>
</dbReference>
<dbReference type="SUPFAM" id="SSF54001">
    <property type="entry name" value="Cysteine proteinases"/>
    <property type="match status" value="1"/>
</dbReference>
<dbReference type="PROSITE" id="PS00973">
    <property type="entry name" value="USP_2"/>
    <property type="match status" value="1"/>
</dbReference>
<dbReference type="InterPro" id="IPR028889">
    <property type="entry name" value="USP"/>
</dbReference>
<evidence type="ECO:0000256" key="3">
    <source>
        <dbReference type="ARBA" id="ARBA00009085"/>
    </source>
</evidence>
<evidence type="ECO:0000256" key="2">
    <source>
        <dbReference type="ARBA" id="ARBA00004123"/>
    </source>
</evidence>
<comment type="similarity">
    <text evidence="3 9">Belongs to the peptidase C19 family.</text>
</comment>
<sequence>MAPAGKKADKRWRFVGQEVKDVESLTRAHIRSVYGLGSGSEHDSDDQEFSLAGAFPYCGDRHSGSSALKLSSAKGSTCSAARCKDNPHCLNYMGQAQWEEADAFDQFYAAVSDSPDPSYNKRQGDKPSGMKNLGATCYANSLLQVWFHDLAFRDAIYRCHFGKNTESSMNALYQLQLLFTHLDHGAKNVYNPLSLVTSLKLDTTMQQDAQEFGNLFMACIDNQLQSQSDVLLRDFIKGQFQGHYQYQTTCKNCKTTSVRSCVFYELLLNIKNNCTLMDCFEEFVEPELLVGEDRYACSTCGSLQDASREIKLQALPPVLNIQLMRFVYDGQSSKKKSKDIIRFPRSIDFSGLLQSKEADIYDLSAVLVHSGASAHSGHFLAHVFDQRSQKWFVLNDEEVAEFNATTFDPEEMTTSASKSSARSIAASPGASENYLNTLSSQNAYMMTYTKRERLSPARVCEPPSATLEIVKQDDEAFFKELEQHAKYQESIRRDFESAQKMRREIFRCWSVSRDEDGGCYVSSEALAEYMRSRQPGLLKDSLESSVLKVDNADITCEHRKLCPSAVTKSKRISEALGVLERVFGPLSLPDKAAEECKECLRLMQPHMESERDLLAMAASEKRELADLINRGATVRRMEPGATYYAVSQDFRKLWLEFIKRPTVSPRPASLDNSKLLCDHGELMFDLDDPVDAEDESGIGIVKEEEWRFLQALYGGGPEVSVTKAHTVEADDGQSDSRPRTVSVPSVCSPCRSKRILDYSSTTFTVRVYSAGNGALSQLAPHSEHAVPAVDSALAGSTEPSSKRRMVPLLSKEEEGTRRSKRTRAAKNPFKQIRIPVIKLDTTMDLKLKIMQKTEIVPLYQKLLYEGVELDKNDKTIGEMELPPNAVLTLIEFDDAMDELMLDALQDDEPRYEGGFVGTGLVDRWHG</sequence>
<proteinExistence type="inferred from homology"/>
<organism evidence="14 15">
    <name type="scientific">Mortierella alpina</name>
    <name type="common">Oleaginous fungus</name>
    <name type="synonym">Mortierella renispora</name>
    <dbReference type="NCBI Taxonomy" id="64518"/>
    <lineage>
        <taxon>Eukaryota</taxon>
        <taxon>Fungi</taxon>
        <taxon>Fungi incertae sedis</taxon>
        <taxon>Mucoromycota</taxon>
        <taxon>Mortierellomycotina</taxon>
        <taxon>Mortierellomycetes</taxon>
        <taxon>Mortierellales</taxon>
        <taxon>Mortierellaceae</taxon>
        <taxon>Mortierella</taxon>
    </lineage>
</organism>
<dbReference type="PANTHER" id="PTHR24006">
    <property type="entry name" value="UBIQUITIN CARBOXYL-TERMINAL HYDROLASE"/>
    <property type="match status" value="1"/>
</dbReference>
<dbReference type="InterPro" id="IPR029071">
    <property type="entry name" value="Ubiquitin-like_domsf"/>
</dbReference>
<dbReference type="Pfam" id="PF00443">
    <property type="entry name" value="UCH"/>
    <property type="match status" value="1"/>
</dbReference>
<keyword evidence="4 9" id="KW-0645">Protease</keyword>
<dbReference type="GO" id="GO:0005634">
    <property type="term" value="C:nucleus"/>
    <property type="evidence" value="ECO:0007669"/>
    <property type="project" value="UniProtKB-SubCell"/>
</dbReference>
<keyword evidence="15" id="KW-1185">Reference proteome</keyword>
<evidence type="ECO:0000313" key="14">
    <source>
        <dbReference type="EMBL" id="KAF9965997.1"/>
    </source>
</evidence>
<dbReference type="CDD" id="cd01795">
    <property type="entry name" value="Ubl_USP48"/>
    <property type="match status" value="1"/>
</dbReference>
<keyword evidence="8" id="KW-0539">Nucleus</keyword>
<dbReference type="SUPFAM" id="SSF143791">
    <property type="entry name" value="DUSP-like"/>
    <property type="match status" value="1"/>
</dbReference>
<comment type="subcellular location">
    <subcellularLocation>
        <location evidence="2">Nucleus</location>
    </subcellularLocation>
</comment>
<evidence type="ECO:0000256" key="5">
    <source>
        <dbReference type="ARBA" id="ARBA00022786"/>
    </source>
</evidence>
<evidence type="ECO:0000259" key="12">
    <source>
        <dbReference type="PROSITE" id="PS50235"/>
    </source>
</evidence>
<dbReference type="InterPro" id="IPR044743">
    <property type="entry name" value="Ubl_USP48"/>
</dbReference>
<evidence type="ECO:0000256" key="4">
    <source>
        <dbReference type="ARBA" id="ARBA00022670"/>
    </source>
</evidence>
<keyword evidence="7 9" id="KW-0788">Thiol protease</keyword>
<dbReference type="InterPro" id="IPR006615">
    <property type="entry name" value="Pept_C19_DUSP"/>
</dbReference>
<dbReference type="Gene3D" id="3.90.70.10">
    <property type="entry name" value="Cysteine proteinases"/>
    <property type="match status" value="1"/>
</dbReference>
<evidence type="ECO:0000256" key="8">
    <source>
        <dbReference type="ARBA" id="ARBA00023242"/>
    </source>
</evidence>
<feature type="domain" description="Ubiquitin-like" evidence="11">
    <location>
        <begin position="840"/>
        <end position="890"/>
    </location>
</feature>
<feature type="domain" description="DUSP" evidence="13">
    <location>
        <begin position="615"/>
        <end position="725"/>
    </location>
</feature>
<gene>
    <name evidence="14" type="ORF">BGZ70_003610</name>
</gene>
<dbReference type="OrthoDB" id="289038at2759"/>
<dbReference type="InterPro" id="IPR001394">
    <property type="entry name" value="Peptidase_C19_UCH"/>
</dbReference>
<name>A0A9P6M583_MORAP</name>
<dbReference type="InterPro" id="IPR035927">
    <property type="entry name" value="DUSP-like_sf"/>
</dbReference>
<dbReference type="InterPro" id="IPR038765">
    <property type="entry name" value="Papain-like_cys_pep_sf"/>
</dbReference>
<dbReference type="EMBL" id="JAAAHY010000200">
    <property type="protein sequence ID" value="KAF9965997.1"/>
    <property type="molecule type" value="Genomic_DNA"/>
</dbReference>
<dbReference type="Pfam" id="PF06337">
    <property type="entry name" value="DUSP"/>
    <property type="match status" value="1"/>
</dbReference>
<dbReference type="PANTHER" id="PTHR24006:SF722">
    <property type="entry name" value="UBIQUITIN CARBOXYL-TERMINAL HYDROLASE 48"/>
    <property type="match status" value="1"/>
</dbReference>
<evidence type="ECO:0000313" key="15">
    <source>
        <dbReference type="Proteomes" id="UP000738359"/>
    </source>
</evidence>
<evidence type="ECO:0000256" key="7">
    <source>
        <dbReference type="ARBA" id="ARBA00022807"/>
    </source>
</evidence>
<dbReference type="PROSITE" id="PS51283">
    <property type="entry name" value="DUSP"/>
    <property type="match status" value="1"/>
</dbReference>
<keyword evidence="5 9" id="KW-0833">Ubl conjugation pathway</keyword>
<feature type="domain" description="USP" evidence="12">
    <location>
        <begin position="128"/>
        <end position="451"/>
    </location>
</feature>
<dbReference type="InterPro" id="IPR018200">
    <property type="entry name" value="USP_CS"/>
</dbReference>
<evidence type="ECO:0000256" key="6">
    <source>
        <dbReference type="ARBA" id="ARBA00022801"/>
    </source>
</evidence>